<keyword evidence="11" id="KW-0969">Cilium</keyword>
<evidence type="ECO:0000256" key="1">
    <source>
        <dbReference type="ARBA" id="ARBA00004365"/>
    </source>
</evidence>
<dbReference type="Pfam" id="PF00460">
    <property type="entry name" value="Flg_bb_rod"/>
    <property type="match status" value="1"/>
</dbReference>
<evidence type="ECO:0000256" key="7">
    <source>
        <dbReference type="RuleBase" id="RU362065"/>
    </source>
</evidence>
<dbReference type="RefSeq" id="WP_230066276.1">
    <property type="nucleotide sequence ID" value="NZ_BAABLL010000019.1"/>
</dbReference>
<reference evidence="12" key="1">
    <citation type="journal article" date="2019" name="Int. J. Syst. Evol. Microbiol.">
        <title>The Global Catalogue of Microorganisms (GCM) 10K type strain sequencing project: providing services to taxonomists for standard genome sequencing and annotation.</title>
        <authorList>
            <consortium name="The Broad Institute Genomics Platform"/>
            <consortium name="The Broad Institute Genome Sequencing Center for Infectious Disease"/>
            <person name="Wu L."/>
            <person name="Ma J."/>
        </authorList>
    </citation>
    <scope>NUCLEOTIDE SEQUENCE [LARGE SCALE GENOMIC DNA]</scope>
    <source>
        <strain evidence="12">CGMCC 1.10698</strain>
    </source>
</reference>
<evidence type="ECO:0000256" key="3">
    <source>
        <dbReference type="ARBA" id="ARBA00009677"/>
    </source>
</evidence>
<evidence type="ECO:0000259" key="8">
    <source>
        <dbReference type="Pfam" id="PF00460"/>
    </source>
</evidence>
<dbReference type="PANTHER" id="PTHR30033">
    <property type="entry name" value="FLAGELLAR HOOK-ASSOCIATED PROTEIN 1"/>
    <property type="match status" value="1"/>
</dbReference>
<dbReference type="Pfam" id="PF22638">
    <property type="entry name" value="FlgK_D1"/>
    <property type="match status" value="1"/>
</dbReference>
<dbReference type="PANTHER" id="PTHR30033:SF1">
    <property type="entry name" value="FLAGELLAR HOOK-ASSOCIATED PROTEIN 1"/>
    <property type="match status" value="1"/>
</dbReference>
<gene>
    <name evidence="7 11" type="primary">flgK</name>
    <name evidence="11" type="ORF">ACFOW9_03445</name>
</gene>
<comment type="caution">
    <text evidence="11">The sequence shown here is derived from an EMBL/GenBank/DDBJ whole genome shotgun (WGS) entry which is preliminary data.</text>
</comment>
<evidence type="ECO:0000256" key="4">
    <source>
        <dbReference type="ARBA" id="ARBA00016244"/>
    </source>
</evidence>
<feature type="domain" description="Flagellar hook-associated protein FlgK helical" evidence="10">
    <location>
        <begin position="100"/>
        <end position="338"/>
    </location>
</feature>
<dbReference type="SUPFAM" id="SSF64518">
    <property type="entry name" value="Phase 1 flagellin"/>
    <property type="match status" value="1"/>
</dbReference>
<dbReference type="InterPro" id="IPR001444">
    <property type="entry name" value="Flag_bb_rod_N"/>
</dbReference>
<organism evidence="11 12">
    <name type="scientific">Arthrobacter cryoconiti</name>
    <dbReference type="NCBI Taxonomy" id="748907"/>
    <lineage>
        <taxon>Bacteria</taxon>
        <taxon>Bacillati</taxon>
        <taxon>Actinomycetota</taxon>
        <taxon>Actinomycetes</taxon>
        <taxon>Micrococcales</taxon>
        <taxon>Micrococcaceae</taxon>
        <taxon>Arthrobacter</taxon>
    </lineage>
</organism>
<comment type="similarity">
    <text evidence="3 7">Belongs to the flagella basal body rod proteins family.</text>
</comment>
<feature type="domain" description="Flagellar basal body rod protein N-terminal" evidence="8">
    <location>
        <begin position="7"/>
        <end position="37"/>
    </location>
</feature>
<dbReference type="Pfam" id="PF06429">
    <property type="entry name" value="Flg_bbr_C"/>
    <property type="match status" value="1"/>
</dbReference>
<evidence type="ECO:0000259" key="9">
    <source>
        <dbReference type="Pfam" id="PF06429"/>
    </source>
</evidence>
<dbReference type="InterPro" id="IPR053927">
    <property type="entry name" value="FlgK_helical"/>
</dbReference>
<sequence length="472" mass="48230">MSTFSGLTTALTGLNAARTGLNVVGSNLTNVNTPGYTRQRAELSSIGAPGNTSLYEVGAKPGQGVNVSGISRLGDAFLDVRVRTAFSSAGYTNARANALTDIEARLQEPGKNALSGQLQGFWAAWSDMSNHADNPGTAAALLHSATALADTISNGYKGLETQWSQTRSRADTLVQDINSTAKQIAGLNEQIRSATASGHSSNELVDQRDTLTARISQLTGGTVRDLPNGANEILVGGNVLVSGNEVNKLAVGGPKTMAAAGPVILEWERRPGAAVNLDGGQLAGTLSVLAAANPEKTGGIIAETAARYDRLAETLASQVNAIHKTAHTANGTTNLDFFSVSPGQGAALSLSVVPTNAAGIAASASPAGGLDGSMAEKISQIGTTAGSPDAQWAQAVVDTGIAVRSGLSQDVTAGTALSNAVALQQSNASVDIDEENVSLLAFQHAYQAASRVMTAMDEALDVLINQTGRVGR</sequence>
<protein>
    <recommendedName>
        <fullName evidence="4 7">Flagellar hook-associated protein 1</fullName>
        <shortName evidence="7">HAP1</shortName>
    </recommendedName>
</protein>
<evidence type="ECO:0000259" key="10">
    <source>
        <dbReference type="Pfam" id="PF22638"/>
    </source>
</evidence>
<keyword evidence="11" id="KW-0966">Cell projection</keyword>
<evidence type="ECO:0000256" key="2">
    <source>
        <dbReference type="ARBA" id="ARBA00004613"/>
    </source>
</evidence>
<dbReference type="InterPro" id="IPR010930">
    <property type="entry name" value="Flg_bb/hook_C_dom"/>
</dbReference>
<dbReference type="Proteomes" id="UP001595773">
    <property type="component" value="Unassembled WGS sequence"/>
</dbReference>
<feature type="domain" description="Flagellar basal-body/hook protein C-terminal" evidence="9">
    <location>
        <begin position="430"/>
        <end position="465"/>
    </location>
</feature>
<dbReference type="NCBIfam" id="TIGR02492">
    <property type="entry name" value="flgK_ends"/>
    <property type="match status" value="1"/>
</dbReference>
<keyword evidence="6 7" id="KW-0975">Bacterial flagellum</keyword>
<name>A0ABV8QWM2_9MICC</name>
<proteinExistence type="inferred from homology"/>
<accession>A0ABV8QWM2</accession>
<keyword evidence="5 7" id="KW-0964">Secreted</keyword>
<evidence type="ECO:0000256" key="5">
    <source>
        <dbReference type="ARBA" id="ARBA00022525"/>
    </source>
</evidence>
<evidence type="ECO:0000313" key="11">
    <source>
        <dbReference type="EMBL" id="MFC4264650.1"/>
    </source>
</evidence>
<dbReference type="PRINTS" id="PR01005">
    <property type="entry name" value="FLGHOOKAP1"/>
</dbReference>
<evidence type="ECO:0000256" key="6">
    <source>
        <dbReference type="ARBA" id="ARBA00023143"/>
    </source>
</evidence>
<dbReference type="EMBL" id="JBHSCQ010000005">
    <property type="protein sequence ID" value="MFC4264650.1"/>
    <property type="molecule type" value="Genomic_DNA"/>
</dbReference>
<evidence type="ECO:0000313" key="12">
    <source>
        <dbReference type="Proteomes" id="UP001595773"/>
    </source>
</evidence>
<keyword evidence="12" id="KW-1185">Reference proteome</keyword>
<keyword evidence="11" id="KW-0282">Flagellum</keyword>
<dbReference type="InterPro" id="IPR002371">
    <property type="entry name" value="FlgK"/>
</dbReference>
<comment type="subcellular location">
    <subcellularLocation>
        <location evidence="1 7">Bacterial flagellum</location>
    </subcellularLocation>
    <subcellularLocation>
        <location evidence="2 7">Secreted</location>
    </subcellularLocation>
</comment>